<feature type="region of interest" description="Disordered" evidence="8">
    <location>
        <begin position="170"/>
        <end position="203"/>
    </location>
</feature>
<dbReference type="Gene3D" id="3.40.50.150">
    <property type="entry name" value="Vaccinia Virus protein VP39"/>
    <property type="match status" value="1"/>
</dbReference>
<dbReference type="EC" id="2.1.1.77" evidence="3"/>
<dbReference type="PANTHER" id="PTHR11579">
    <property type="entry name" value="PROTEIN-L-ISOASPARTATE O-METHYLTRANSFERASE"/>
    <property type="match status" value="1"/>
</dbReference>
<dbReference type="AlphaFoldDB" id="A0A086JXP0"/>
<dbReference type="NCBIfam" id="TIGR00080">
    <property type="entry name" value="pimt"/>
    <property type="match status" value="1"/>
</dbReference>
<evidence type="ECO:0000256" key="2">
    <source>
        <dbReference type="ARBA" id="ARBA00005369"/>
    </source>
</evidence>
<dbReference type="InterPro" id="IPR000682">
    <property type="entry name" value="PCMT"/>
</dbReference>
<dbReference type="GO" id="GO:0004719">
    <property type="term" value="F:protein-L-isoaspartate (D-aspartate) O-methyltransferase activity"/>
    <property type="evidence" value="ECO:0007669"/>
    <property type="project" value="UniProtKB-EC"/>
</dbReference>
<evidence type="ECO:0000313" key="10">
    <source>
        <dbReference type="Proteomes" id="UP000028837"/>
    </source>
</evidence>
<dbReference type="GO" id="GO:0005737">
    <property type="term" value="C:cytoplasm"/>
    <property type="evidence" value="ECO:0007669"/>
    <property type="project" value="UniProtKB-SubCell"/>
</dbReference>
<feature type="compositionally biased region" description="Basic and acidic residues" evidence="8">
    <location>
        <begin position="179"/>
        <end position="192"/>
    </location>
</feature>
<accession>A0A086JXP0</accession>
<sequence length="539" mass="58473">MVQPLPPGKKCVCPPFRILRRVATVSLLAAFSSGVCTPHAGVSQLCRQAVLENLTSISYFFRVLSSASRLQSKGTTSCSLSPFALAQNPELRPSDHTRLPSSSLACASGGSVDCRAFSLKKAHLKTGLFAARTRLFLSPLLRHLLQPSLVSFLSSPATFQRFLSVAERPGTPSAYTRQSADRREPRKTEREPAATSASLPLHLPSRAPRRFAPVLLPATSIVSQQERGENRDETREERSEAGEKGEESKLDADAEESDNEEEISASEAREKRGIMAWRCSGASNDELVDNLRASGIVRDHRVYDAMKSIDRGNFIDVCPYADMPQPLGISSATISAPHMHASALEALKDHLVPGNRVLDVGSGSGYLTACMAHMVGVRGAGKAEDANTPEGVAVGIDYLPDLVKYSVKKVKAAYPALSKNPRFKLLVGDGWRGHPELGPYDAIHVGAAASSIPRELLAQLAHGGKMVLPVETTSDGQVVFEGPEEETERQLSRGRGWWSDRNQVFVEVSKDAQGKVRVKKLMGVMYVPLVKQSSSRGER</sequence>
<reference evidence="9 10" key="1">
    <citation type="submission" date="2014-02" db="EMBL/GenBank/DDBJ databases">
        <authorList>
            <person name="Sibley D."/>
            <person name="Venepally P."/>
            <person name="Karamycheva S."/>
            <person name="Hadjithomas M."/>
            <person name="Khan A."/>
            <person name="Brunk B."/>
            <person name="Roos D."/>
            <person name="Caler E."/>
            <person name="Lorenzi H."/>
        </authorList>
    </citation>
    <scope>NUCLEOTIDE SEQUENCE [LARGE SCALE GENOMIC DNA]</scope>
    <source>
        <strain evidence="9 10">GAB2-2007-GAL-DOM2</strain>
    </source>
</reference>
<comment type="similarity">
    <text evidence="2">Belongs to the methyltransferase superfamily. L-isoaspartyl/D-aspartyl protein methyltransferase family.</text>
</comment>
<dbReference type="InterPro" id="IPR029063">
    <property type="entry name" value="SAM-dependent_MTases_sf"/>
</dbReference>
<evidence type="ECO:0000256" key="8">
    <source>
        <dbReference type="SAM" id="MobiDB-lite"/>
    </source>
</evidence>
<feature type="compositionally biased region" description="Acidic residues" evidence="8">
    <location>
        <begin position="253"/>
        <end position="264"/>
    </location>
</feature>
<feature type="compositionally biased region" description="Basic and acidic residues" evidence="8">
    <location>
        <begin position="226"/>
        <end position="252"/>
    </location>
</feature>
<gene>
    <name evidence="9" type="ORF">TGDOM2_315130</name>
</gene>
<dbReference type="Proteomes" id="UP000028837">
    <property type="component" value="Unassembled WGS sequence"/>
</dbReference>
<evidence type="ECO:0000256" key="1">
    <source>
        <dbReference type="ARBA" id="ARBA00004496"/>
    </source>
</evidence>
<evidence type="ECO:0000256" key="5">
    <source>
        <dbReference type="ARBA" id="ARBA00022603"/>
    </source>
</evidence>
<dbReference type="OrthoDB" id="73890at2759"/>
<dbReference type="SUPFAM" id="SSF53335">
    <property type="entry name" value="S-adenosyl-L-methionine-dependent methyltransferases"/>
    <property type="match status" value="1"/>
</dbReference>
<dbReference type="GO" id="GO:0032259">
    <property type="term" value="P:methylation"/>
    <property type="evidence" value="ECO:0007669"/>
    <property type="project" value="UniProtKB-KW"/>
</dbReference>
<keyword evidence="4" id="KW-0963">Cytoplasm</keyword>
<proteinExistence type="inferred from homology"/>
<dbReference type="VEuPathDB" id="ToxoDB:TGDOM2_315130"/>
<comment type="subcellular location">
    <subcellularLocation>
        <location evidence="1">Cytoplasm</location>
    </subcellularLocation>
</comment>
<feature type="region of interest" description="Disordered" evidence="8">
    <location>
        <begin position="217"/>
        <end position="268"/>
    </location>
</feature>
<evidence type="ECO:0000256" key="3">
    <source>
        <dbReference type="ARBA" id="ARBA00011890"/>
    </source>
</evidence>
<keyword evidence="5 9" id="KW-0489">Methyltransferase</keyword>
<name>A0A086JXP0_TOXGO</name>
<protein>
    <recommendedName>
        <fullName evidence="3">protein-L-isoaspartate(D-aspartate) O-methyltransferase</fullName>
        <ecNumber evidence="3">2.1.1.77</ecNumber>
    </recommendedName>
</protein>
<evidence type="ECO:0000313" key="9">
    <source>
        <dbReference type="EMBL" id="KFG36908.1"/>
    </source>
</evidence>
<keyword evidence="6 9" id="KW-0808">Transferase</keyword>
<dbReference type="Pfam" id="PF01135">
    <property type="entry name" value="PCMT"/>
    <property type="match status" value="1"/>
</dbReference>
<comment type="caution">
    <text evidence="9">The sequence shown here is derived from an EMBL/GenBank/DDBJ whole genome shotgun (WGS) entry which is preliminary data.</text>
</comment>
<keyword evidence="7" id="KW-0949">S-adenosyl-L-methionine</keyword>
<evidence type="ECO:0000256" key="4">
    <source>
        <dbReference type="ARBA" id="ARBA00022490"/>
    </source>
</evidence>
<organism evidence="9 10">
    <name type="scientific">Toxoplasma gondii GAB2-2007-GAL-DOM2</name>
    <dbReference type="NCBI Taxonomy" id="1130820"/>
    <lineage>
        <taxon>Eukaryota</taxon>
        <taxon>Sar</taxon>
        <taxon>Alveolata</taxon>
        <taxon>Apicomplexa</taxon>
        <taxon>Conoidasida</taxon>
        <taxon>Coccidia</taxon>
        <taxon>Eucoccidiorida</taxon>
        <taxon>Eimeriorina</taxon>
        <taxon>Sarcocystidae</taxon>
        <taxon>Toxoplasma</taxon>
    </lineage>
</organism>
<evidence type="ECO:0000256" key="7">
    <source>
        <dbReference type="ARBA" id="ARBA00022691"/>
    </source>
</evidence>
<dbReference type="EMBL" id="AHZU02001061">
    <property type="protein sequence ID" value="KFG36908.1"/>
    <property type="molecule type" value="Genomic_DNA"/>
</dbReference>
<dbReference type="CDD" id="cd02440">
    <property type="entry name" value="AdoMet_MTases"/>
    <property type="match status" value="1"/>
</dbReference>
<dbReference type="PANTHER" id="PTHR11579:SF0">
    <property type="entry name" value="PROTEIN-L-ISOASPARTATE(D-ASPARTATE) O-METHYLTRANSFERASE"/>
    <property type="match status" value="1"/>
</dbReference>
<evidence type="ECO:0000256" key="6">
    <source>
        <dbReference type="ARBA" id="ARBA00022679"/>
    </source>
</evidence>